<keyword evidence="1" id="KW-0732">Signal</keyword>
<feature type="domain" description="Calcineurin-like phosphoesterase" evidence="2">
    <location>
        <begin position="49"/>
        <end position="251"/>
    </location>
</feature>
<evidence type="ECO:0000256" key="1">
    <source>
        <dbReference type="SAM" id="SignalP"/>
    </source>
</evidence>
<dbReference type="SUPFAM" id="SSF56300">
    <property type="entry name" value="Metallo-dependent phosphatases"/>
    <property type="match status" value="1"/>
</dbReference>
<evidence type="ECO:0000313" key="3">
    <source>
        <dbReference type="EMBL" id="MEF3835013.1"/>
    </source>
</evidence>
<dbReference type="PANTHER" id="PTHR43143">
    <property type="entry name" value="METALLOPHOSPHOESTERASE, CALCINEURIN SUPERFAMILY"/>
    <property type="match status" value="1"/>
</dbReference>
<name>A0ABU7XWD0_9FLAO</name>
<protein>
    <submittedName>
        <fullName evidence="3">Metallophosphoesterase</fullName>
    </submittedName>
</protein>
<dbReference type="Gene3D" id="3.60.21.10">
    <property type="match status" value="1"/>
</dbReference>
<proteinExistence type="predicted"/>
<dbReference type="PANTHER" id="PTHR43143:SF5">
    <property type="entry name" value="SECRETED PROTEIN"/>
    <property type="match status" value="1"/>
</dbReference>
<sequence>MMKLKKTYILNLILAIGCVLNISSCTQNSFEFVVLPDTQTYVEEFPKVYMKQMEWIANQNDRFSFVLHVGDVTQNNSEKEWAIAEAGFSLLNGKTPYNIALGNHDMGSGPGKFADTRNTVFANTFFPVKEYVQHSKTIATFPENTIDNSCAEYSIIGEKWLIFSLEFGPQNKTIEWANNLIEKHPNHKIIINTHAYMYNDNTLLDGEDWYLPQKYGVGKETGKNAVNDGGQLWNKLINPNKNTIMVFSGHVLGSGVGTLVSKNSHGNNVYQMLANYQKNVKGVEKGDSGYLRIIKVDKKAKIISVKTYSPWLDAYKKEPEHEFIFENVNI</sequence>
<organism evidence="3 4">
    <name type="scientific">Flavivirga spongiicola</name>
    <dbReference type="NCBI Taxonomy" id="421621"/>
    <lineage>
        <taxon>Bacteria</taxon>
        <taxon>Pseudomonadati</taxon>
        <taxon>Bacteroidota</taxon>
        <taxon>Flavobacteriia</taxon>
        <taxon>Flavobacteriales</taxon>
        <taxon>Flavobacteriaceae</taxon>
        <taxon>Flavivirga</taxon>
    </lineage>
</organism>
<dbReference type="InterPro" id="IPR029052">
    <property type="entry name" value="Metallo-depent_PP-like"/>
</dbReference>
<dbReference type="PROSITE" id="PS51257">
    <property type="entry name" value="PROKAR_LIPOPROTEIN"/>
    <property type="match status" value="1"/>
</dbReference>
<dbReference type="Pfam" id="PF00149">
    <property type="entry name" value="Metallophos"/>
    <property type="match status" value="1"/>
</dbReference>
<feature type="chain" id="PRO_5045766016" evidence="1">
    <location>
        <begin position="30"/>
        <end position="330"/>
    </location>
</feature>
<gene>
    <name evidence="3" type="ORF">N1F79_17910</name>
</gene>
<dbReference type="InterPro" id="IPR051918">
    <property type="entry name" value="STPP_CPPED1"/>
</dbReference>
<evidence type="ECO:0000259" key="2">
    <source>
        <dbReference type="Pfam" id="PF00149"/>
    </source>
</evidence>
<accession>A0ABU7XWD0</accession>
<evidence type="ECO:0000313" key="4">
    <source>
        <dbReference type="Proteomes" id="UP001337305"/>
    </source>
</evidence>
<keyword evidence="4" id="KW-1185">Reference proteome</keyword>
<dbReference type="RefSeq" id="WP_303307316.1">
    <property type="nucleotide sequence ID" value="NZ_JAODOP010000004.1"/>
</dbReference>
<dbReference type="InterPro" id="IPR004843">
    <property type="entry name" value="Calcineurin-like_PHP"/>
</dbReference>
<dbReference type="EMBL" id="JAODOP010000004">
    <property type="protein sequence ID" value="MEF3835013.1"/>
    <property type="molecule type" value="Genomic_DNA"/>
</dbReference>
<dbReference type="Proteomes" id="UP001337305">
    <property type="component" value="Unassembled WGS sequence"/>
</dbReference>
<reference evidence="3 4" key="1">
    <citation type="submission" date="2022-09" db="EMBL/GenBank/DDBJ databases">
        <title>Genome sequencing of Flavivirga sp. MEBiC05379.</title>
        <authorList>
            <person name="Oh H.-M."/>
            <person name="Kwon K.K."/>
            <person name="Park M.J."/>
            <person name="Yang S.-H."/>
        </authorList>
    </citation>
    <scope>NUCLEOTIDE SEQUENCE [LARGE SCALE GENOMIC DNA]</scope>
    <source>
        <strain evidence="3 4">MEBiC05379</strain>
    </source>
</reference>
<comment type="caution">
    <text evidence="3">The sequence shown here is derived from an EMBL/GenBank/DDBJ whole genome shotgun (WGS) entry which is preliminary data.</text>
</comment>
<feature type="signal peptide" evidence="1">
    <location>
        <begin position="1"/>
        <end position="29"/>
    </location>
</feature>